<proteinExistence type="predicted"/>
<dbReference type="AlphaFoldDB" id="A0A916W321"/>
<keyword evidence="3" id="KW-1185">Reference proteome</keyword>
<accession>A0A916W321</accession>
<comment type="caution">
    <text evidence="2">The sequence shown here is derived from an EMBL/GenBank/DDBJ whole genome shotgun (WGS) entry which is preliminary data.</text>
</comment>
<evidence type="ECO:0000259" key="1">
    <source>
        <dbReference type="Pfam" id="PF01882"/>
    </source>
</evidence>
<dbReference type="PANTHER" id="PTHR33608:SF7">
    <property type="entry name" value="DUF58 DOMAIN-CONTAINING PROTEIN"/>
    <property type="match status" value="1"/>
</dbReference>
<dbReference type="Proteomes" id="UP000613512">
    <property type="component" value="Unassembled WGS sequence"/>
</dbReference>
<dbReference type="InterPro" id="IPR002881">
    <property type="entry name" value="DUF58"/>
</dbReference>
<gene>
    <name evidence="2" type="ORF">GCM10008025_02400</name>
</gene>
<name>A0A916W321_9BACI</name>
<evidence type="ECO:0000313" key="2">
    <source>
        <dbReference type="EMBL" id="GGA61966.1"/>
    </source>
</evidence>
<evidence type="ECO:0000313" key="3">
    <source>
        <dbReference type="Proteomes" id="UP000613512"/>
    </source>
</evidence>
<dbReference type="RefSeq" id="WP_188382851.1">
    <property type="nucleotide sequence ID" value="NZ_BMEY01000001.1"/>
</dbReference>
<dbReference type="Pfam" id="PF01882">
    <property type="entry name" value="DUF58"/>
    <property type="match status" value="1"/>
</dbReference>
<sequence length="290" mass="33614">MSEPLLSSKIMYQLANYRIQSRNSKRGHHKGSRRSTRQGSSIEFSDYRMYQPGDDLRQIDWNIYARTKKHYIKRFLDEQEIVVSIYLDCTNSMAILSEKWRFAKQLAASFGYMALHADDRVGIFPIGAATHPFTYKKGKAFMGRMVQYVDSITSEPIEGTFSEKVHTYIQPKSSLSILISDLLEPIELIESAIKKLQAQKQELYIIQLLSQDEIDPFYQGDLELVDSETNEKVNVTMSRSVKSNYYERLNNHTEKLERFCFERGIGFIQCSVTKPIEDVLFNQIASKGWI</sequence>
<organism evidence="2 3">
    <name type="scientific">Ornithinibacillus halotolerans</name>
    <dbReference type="NCBI Taxonomy" id="1274357"/>
    <lineage>
        <taxon>Bacteria</taxon>
        <taxon>Bacillati</taxon>
        <taxon>Bacillota</taxon>
        <taxon>Bacilli</taxon>
        <taxon>Bacillales</taxon>
        <taxon>Bacillaceae</taxon>
        <taxon>Ornithinibacillus</taxon>
    </lineage>
</organism>
<protein>
    <recommendedName>
        <fullName evidence="1">DUF58 domain-containing protein</fullName>
    </recommendedName>
</protein>
<reference evidence="2" key="1">
    <citation type="journal article" date="2014" name="Int. J. Syst. Evol. Microbiol.">
        <title>Complete genome sequence of Corynebacterium casei LMG S-19264T (=DSM 44701T), isolated from a smear-ripened cheese.</title>
        <authorList>
            <consortium name="US DOE Joint Genome Institute (JGI-PGF)"/>
            <person name="Walter F."/>
            <person name="Albersmeier A."/>
            <person name="Kalinowski J."/>
            <person name="Ruckert C."/>
        </authorList>
    </citation>
    <scope>NUCLEOTIDE SEQUENCE</scope>
    <source>
        <strain evidence="2">CGMCC 1.12408</strain>
    </source>
</reference>
<reference evidence="2" key="2">
    <citation type="submission" date="2020-09" db="EMBL/GenBank/DDBJ databases">
        <authorList>
            <person name="Sun Q."/>
            <person name="Zhou Y."/>
        </authorList>
    </citation>
    <scope>NUCLEOTIDE SEQUENCE</scope>
    <source>
        <strain evidence="2">CGMCC 1.12408</strain>
    </source>
</reference>
<dbReference type="PANTHER" id="PTHR33608">
    <property type="entry name" value="BLL2464 PROTEIN"/>
    <property type="match status" value="1"/>
</dbReference>
<feature type="domain" description="DUF58" evidence="1">
    <location>
        <begin position="46"/>
        <end position="254"/>
    </location>
</feature>
<dbReference type="EMBL" id="BMEY01000001">
    <property type="protein sequence ID" value="GGA61966.1"/>
    <property type="molecule type" value="Genomic_DNA"/>
</dbReference>